<accession>A0A1H7Z9W1</accession>
<dbReference type="RefSeq" id="WP_093663932.1">
    <property type="nucleotide sequence ID" value="NZ_FOCF01000001.1"/>
</dbReference>
<gene>
    <name evidence="1" type="ORF">SAMN05192583_0595</name>
</gene>
<dbReference type="EMBL" id="FOCF01000001">
    <property type="protein sequence ID" value="SEM55106.1"/>
    <property type="molecule type" value="Genomic_DNA"/>
</dbReference>
<keyword evidence="2" id="KW-1185">Reference proteome</keyword>
<organism evidence="1 2">
    <name type="scientific">Sphingomonas gellani</name>
    <dbReference type="NCBI Taxonomy" id="1166340"/>
    <lineage>
        <taxon>Bacteria</taxon>
        <taxon>Pseudomonadati</taxon>
        <taxon>Pseudomonadota</taxon>
        <taxon>Alphaproteobacteria</taxon>
        <taxon>Sphingomonadales</taxon>
        <taxon>Sphingomonadaceae</taxon>
        <taxon>Sphingomonas</taxon>
    </lineage>
</organism>
<dbReference type="Proteomes" id="UP000199206">
    <property type="component" value="Unassembled WGS sequence"/>
</dbReference>
<evidence type="ECO:0000313" key="1">
    <source>
        <dbReference type="EMBL" id="SEM55106.1"/>
    </source>
</evidence>
<protein>
    <submittedName>
        <fullName evidence="1">Uncharacterized protein</fullName>
    </submittedName>
</protein>
<dbReference type="STRING" id="1166340.SAMN05192583_0595"/>
<evidence type="ECO:0000313" key="2">
    <source>
        <dbReference type="Proteomes" id="UP000199206"/>
    </source>
</evidence>
<dbReference type="AlphaFoldDB" id="A0A1H7Z9W1"/>
<name>A0A1H7Z9W1_9SPHN</name>
<sequence>MLHQPELDSATERFLIDGAGEGATPVPAAIAPLLADAAGHAADALPELLILARGGQHFATRFRRYADEVIHCLASGLEAVLIASHDAEAASIGLPRKDGEDALAAACRDYLDRAAG</sequence>
<reference evidence="2" key="1">
    <citation type="submission" date="2016-10" db="EMBL/GenBank/DDBJ databases">
        <authorList>
            <person name="Varghese N."/>
            <person name="Submissions S."/>
        </authorList>
    </citation>
    <scope>NUCLEOTIDE SEQUENCE [LARGE SCALE GENOMIC DNA]</scope>
    <source>
        <strain evidence="2">S6-262</strain>
    </source>
</reference>
<proteinExistence type="predicted"/>